<evidence type="ECO:0000313" key="2">
    <source>
        <dbReference type="Proteomes" id="UP000256328"/>
    </source>
</evidence>
<keyword evidence="2" id="KW-1185">Reference proteome</keyword>
<reference evidence="1 2" key="1">
    <citation type="journal article" date="2018" name="IMA Fungus">
        <title>IMA Genome-F 9: Draft genome sequence of Annulohypoxylon stygium, Aspergillus mulundensis, Berkeleyomyces basicola (syn. Thielaviopsis basicola), Ceratocystis smalleyi, two Cercospora beticola strains, Coleophoma cylindrospora, Fusarium fracticaudum, Phialophora cf. hyalina, and Morchella septimelata.</title>
        <authorList>
            <person name="Wingfield B.D."/>
            <person name="Bills G.F."/>
            <person name="Dong Y."/>
            <person name="Huang W."/>
            <person name="Nel W.J."/>
            <person name="Swalarsk-Parry B.S."/>
            <person name="Vaghefi N."/>
            <person name="Wilken P.M."/>
            <person name="An Z."/>
            <person name="de Beer Z.W."/>
            <person name="De Vos L."/>
            <person name="Chen L."/>
            <person name="Duong T.A."/>
            <person name="Gao Y."/>
            <person name="Hammerbacher A."/>
            <person name="Kikkert J.R."/>
            <person name="Li Y."/>
            <person name="Li H."/>
            <person name="Li K."/>
            <person name="Li Q."/>
            <person name="Liu X."/>
            <person name="Ma X."/>
            <person name="Naidoo K."/>
            <person name="Pethybridge S.J."/>
            <person name="Sun J."/>
            <person name="Steenkamp E.T."/>
            <person name="van der Nest M.A."/>
            <person name="van Wyk S."/>
            <person name="Wingfield M.J."/>
            <person name="Xiong C."/>
            <person name="Yue Q."/>
            <person name="Zhang X."/>
        </authorList>
    </citation>
    <scope>NUCLEOTIDE SEQUENCE [LARGE SCALE GENOMIC DNA]</scope>
    <source>
        <strain evidence="1 2">BP5796</strain>
    </source>
</reference>
<sequence>MPRVLYFATRRLGSLIAPYAQGTSSGIGLGQLTGIYAVSSSVRIALVARFAWSACFNLLDGKNEKERDLENNEFTVSDNGINYAIDHLFVPDEYERSLDIHTSTRLKAQSAIPHNDPQPRNQDSLLDVYETQPCLCRPYKTVELEFRDGHDVAMVENHRERVLMLTPYHTIRKVYSRDPRITSPRDL</sequence>
<proteinExistence type="predicted"/>
<accession>A0A3D8Q9D8</accession>
<dbReference type="EMBL" id="PDLN01000021">
    <property type="protein sequence ID" value="RDW58462.1"/>
    <property type="molecule type" value="Genomic_DNA"/>
</dbReference>
<dbReference type="Proteomes" id="UP000256328">
    <property type="component" value="Unassembled WGS sequence"/>
</dbReference>
<dbReference type="AlphaFoldDB" id="A0A3D8Q9D8"/>
<evidence type="ECO:0000313" key="1">
    <source>
        <dbReference type="EMBL" id="RDW58462.1"/>
    </source>
</evidence>
<protein>
    <submittedName>
        <fullName evidence="1">Uncharacterized protein</fullName>
    </submittedName>
</protein>
<name>A0A3D8Q9D8_9HELO</name>
<organism evidence="1 2">
    <name type="scientific">Coleophoma crateriformis</name>
    <dbReference type="NCBI Taxonomy" id="565419"/>
    <lineage>
        <taxon>Eukaryota</taxon>
        <taxon>Fungi</taxon>
        <taxon>Dikarya</taxon>
        <taxon>Ascomycota</taxon>
        <taxon>Pezizomycotina</taxon>
        <taxon>Leotiomycetes</taxon>
        <taxon>Helotiales</taxon>
        <taxon>Dermateaceae</taxon>
        <taxon>Coleophoma</taxon>
    </lineage>
</organism>
<comment type="caution">
    <text evidence="1">The sequence shown here is derived from an EMBL/GenBank/DDBJ whole genome shotgun (WGS) entry which is preliminary data.</text>
</comment>
<gene>
    <name evidence="1" type="ORF">BP5796_12392</name>
</gene>